<accession>A0A9X2Q8G0</accession>
<reference evidence="1" key="1">
    <citation type="submission" date="2022-08" db="EMBL/GenBank/DDBJ databases">
        <title>Genomic Encyclopedia of Type Strains, Phase V (KMG-V): Genome sequencing to study the core and pangenomes of soil and plant-associated prokaryotes.</title>
        <authorList>
            <person name="Whitman W."/>
        </authorList>
    </citation>
    <scope>NUCLEOTIDE SEQUENCE</scope>
    <source>
        <strain evidence="1">SP3049</strain>
    </source>
</reference>
<sequence>MADLLRQSYDQVRAVDIKPPNQWFQKFPQPDNRSLDLREKDNCYRALEGADQVYNLAADMGGMGFIEHNKALCMLSVRINTHPERLRDRPRHGCRPLLLLVERLRL</sequence>
<dbReference type="SUPFAM" id="SSF51735">
    <property type="entry name" value="NAD(P)-binding Rossmann-fold domains"/>
    <property type="match status" value="1"/>
</dbReference>
<name>A0A9X2Q8G0_9BACT</name>
<organism evidence="1 2">
    <name type="scientific">Salinibacter ruber</name>
    <dbReference type="NCBI Taxonomy" id="146919"/>
    <lineage>
        <taxon>Bacteria</taxon>
        <taxon>Pseudomonadati</taxon>
        <taxon>Rhodothermota</taxon>
        <taxon>Rhodothermia</taxon>
        <taxon>Rhodothermales</taxon>
        <taxon>Salinibacteraceae</taxon>
        <taxon>Salinibacter</taxon>
    </lineage>
</organism>
<proteinExistence type="predicted"/>
<protein>
    <submittedName>
        <fullName evidence="1">Nucleoside-diphosphate-sugar epimerase</fullName>
    </submittedName>
</protein>
<dbReference type="Gene3D" id="3.40.50.720">
    <property type="entry name" value="NAD(P)-binding Rossmann-like Domain"/>
    <property type="match status" value="1"/>
</dbReference>
<evidence type="ECO:0000313" key="1">
    <source>
        <dbReference type="EMBL" id="MCS3712155.1"/>
    </source>
</evidence>
<gene>
    <name evidence="1" type="ORF">GGP61_003793</name>
</gene>
<dbReference type="EMBL" id="JANUAE010000029">
    <property type="protein sequence ID" value="MCS3712155.1"/>
    <property type="molecule type" value="Genomic_DNA"/>
</dbReference>
<dbReference type="AlphaFoldDB" id="A0A9X2Q8G0"/>
<dbReference type="Proteomes" id="UP001155057">
    <property type="component" value="Unassembled WGS sequence"/>
</dbReference>
<evidence type="ECO:0000313" key="2">
    <source>
        <dbReference type="Proteomes" id="UP001155057"/>
    </source>
</evidence>
<comment type="caution">
    <text evidence="1">The sequence shown here is derived from an EMBL/GenBank/DDBJ whole genome shotgun (WGS) entry which is preliminary data.</text>
</comment>
<dbReference type="InterPro" id="IPR036291">
    <property type="entry name" value="NAD(P)-bd_dom_sf"/>
</dbReference>